<dbReference type="GO" id="GO:0005634">
    <property type="term" value="C:nucleus"/>
    <property type="evidence" value="ECO:0007669"/>
    <property type="project" value="TreeGrafter"/>
</dbReference>
<reference evidence="4" key="2">
    <citation type="submission" date="2025-09" db="UniProtKB">
        <authorList>
            <consortium name="Ensembl"/>
        </authorList>
    </citation>
    <scope>IDENTIFICATION</scope>
</reference>
<evidence type="ECO:0000256" key="2">
    <source>
        <dbReference type="ARBA" id="ARBA00093452"/>
    </source>
</evidence>
<evidence type="ECO:0000313" key="4">
    <source>
        <dbReference type="Ensembl" id="ENSCCRP00000088836.2"/>
    </source>
</evidence>
<organism evidence="4 5">
    <name type="scientific">Cyprinus carpio carpio</name>
    <dbReference type="NCBI Taxonomy" id="630221"/>
    <lineage>
        <taxon>Eukaryota</taxon>
        <taxon>Metazoa</taxon>
        <taxon>Chordata</taxon>
        <taxon>Craniata</taxon>
        <taxon>Vertebrata</taxon>
        <taxon>Euteleostomi</taxon>
        <taxon>Actinopterygii</taxon>
        <taxon>Neopterygii</taxon>
        <taxon>Teleostei</taxon>
        <taxon>Ostariophysi</taxon>
        <taxon>Cypriniformes</taxon>
        <taxon>Cyprinidae</taxon>
        <taxon>Cyprininae</taxon>
        <taxon>Cyprinus</taxon>
    </lineage>
</organism>
<dbReference type="PANTHER" id="PTHR15666">
    <property type="entry name" value="COMM DOMAIN CONTAINING PROTEIN 5"/>
    <property type="match status" value="1"/>
</dbReference>
<reference evidence="4" key="1">
    <citation type="submission" date="2025-08" db="UniProtKB">
        <authorList>
            <consortium name="Ensembl"/>
        </authorList>
    </citation>
    <scope>IDENTIFICATION</scope>
</reference>
<dbReference type="Proteomes" id="UP001108240">
    <property type="component" value="Unplaced"/>
</dbReference>
<dbReference type="PANTHER" id="PTHR15666:SF1">
    <property type="entry name" value="COMM DOMAIN-CONTAINING PROTEIN 5"/>
    <property type="match status" value="1"/>
</dbReference>
<evidence type="ECO:0000313" key="5">
    <source>
        <dbReference type="Proteomes" id="UP001108240"/>
    </source>
</evidence>
<dbReference type="InterPro" id="IPR037357">
    <property type="entry name" value="COMMD5"/>
</dbReference>
<sequence>MMADSVSLFGGRAPAEVQQLAKHLRNLDRDTFSQMLSAVLRAVDGLDCRESLRLISESGLVSEDSFNHAVAGLYALLKEALCLPSLRQEVFNEDLRALRVSEEFIADVSSAVFGSRQTSIDISDTHRGPTLAKIQDFKWRVDVAISTSSLSRALQPSILMQMKLSDGHVHRFEVIFLQFCLISEYVVITETCSRHLTLLNGLIFADVSKIRAYIISS</sequence>
<keyword evidence="5" id="KW-1185">Reference proteome</keyword>
<dbReference type="GeneTree" id="ENSGT00390000013770"/>
<accession>A0A8C1I0U0</accession>
<protein>
    <recommendedName>
        <fullName evidence="1">COMM domain-containing protein 5</fullName>
    </recommendedName>
</protein>
<comment type="similarity">
    <text evidence="2">Belongs to the COMM domain-containing protein 5 family.</text>
</comment>
<name>A0A8C1I0U0_CYPCA</name>
<feature type="domain" description="COMM" evidence="3">
    <location>
        <begin position="133"/>
        <end position="197"/>
    </location>
</feature>
<evidence type="ECO:0000256" key="1">
    <source>
        <dbReference type="ARBA" id="ARBA00016556"/>
    </source>
</evidence>
<dbReference type="PROSITE" id="PS51269">
    <property type="entry name" value="COMM"/>
    <property type="match status" value="1"/>
</dbReference>
<dbReference type="InterPro" id="IPR017920">
    <property type="entry name" value="COMM"/>
</dbReference>
<proteinExistence type="inferred from homology"/>
<dbReference type="AlphaFoldDB" id="A0A8C1I0U0"/>
<evidence type="ECO:0000259" key="3">
    <source>
        <dbReference type="PROSITE" id="PS51269"/>
    </source>
</evidence>
<dbReference type="Ensembl" id="ENSCCRT00000096484.2">
    <property type="protein sequence ID" value="ENSCCRP00000088836.2"/>
    <property type="gene ID" value="ENSCCRG00000048255.2"/>
</dbReference>
<dbReference type="Pfam" id="PF07258">
    <property type="entry name" value="COMM_domain"/>
    <property type="match status" value="1"/>
</dbReference>